<accession>A0A5A7R6V9</accession>
<reference evidence="2" key="1">
    <citation type="journal article" date="2019" name="Curr. Biol.">
        <title>Genome Sequence of Striga asiatica Provides Insight into the Evolution of Plant Parasitism.</title>
        <authorList>
            <person name="Yoshida S."/>
            <person name="Kim S."/>
            <person name="Wafula E.K."/>
            <person name="Tanskanen J."/>
            <person name="Kim Y.M."/>
            <person name="Honaas L."/>
            <person name="Yang Z."/>
            <person name="Spallek T."/>
            <person name="Conn C.E."/>
            <person name="Ichihashi Y."/>
            <person name="Cheong K."/>
            <person name="Cui S."/>
            <person name="Der J.P."/>
            <person name="Gundlach H."/>
            <person name="Jiao Y."/>
            <person name="Hori C."/>
            <person name="Ishida J.K."/>
            <person name="Kasahara H."/>
            <person name="Kiba T."/>
            <person name="Kim M.S."/>
            <person name="Koo N."/>
            <person name="Laohavisit A."/>
            <person name="Lee Y.H."/>
            <person name="Lumba S."/>
            <person name="McCourt P."/>
            <person name="Mortimer J.C."/>
            <person name="Mutuku J.M."/>
            <person name="Nomura T."/>
            <person name="Sasaki-Sekimoto Y."/>
            <person name="Seto Y."/>
            <person name="Wang Y."/>
            <person name="Wakatake T."/>
            <person name="Sakakibara H."/>
            <person name="Demura T."/>
            <person name="Yamaguchi S."/>
            <person name="Yoneyama K."/>
            <person name="Manabe R.I."/>
            <person name="Nelson D.C."/>
            <person name="Schulman A.H."/>
            <person name="Timko M.P."/>
            <person name="dePamphilis C.W."/>
            <person name="Choi D."/>
            <person name="Shirasu K."/>
        </authorList>
    </citation>
    <scope>NUCLEOTIDE SEQUENCE [LARGE SCALE GENOMIC DNA]</scope>
    <source>
        <strain evidence="2">cv. UVA1</strain>
    </source>
</reference>
<evidence type="ECO:0000313" key="1">
    <source>
        <dbReference type="EMBL" id="GER53425.1"/>
    </source>
</evidence>
<organism evidence="1 2">
    <name type="scientific">Striga asiatica</name>
    <name type="common">Asiatic witchweed</name>
    <name type="synonym">Buchnera asiatica</name>
    <dbReference type="NCBI Taxonomy" id="4170"/>
    <lineage>
        <taxon>Eukaryota</taxon>
        <taxon>Viridiplantae</taxon>
        <taxon>Streptophyta</taxon>
        <taxon>Embryophyta</taxon>
        <taxon>Tracheophyta</taxon>
        <taxon>Spermatophyta</taxon>
        <taxon>Magnoliopsida</taxon>
        <taxon>eudicotyledons</taxon>
        <taxon>Gunneridae</taxon>
        <taxon>Pentapetalae</taxon>
        <taxon>asterids</taxon>
        <taxon>lamiids</taxon>
        <taxon>Lamiales</taxon>
        <taxon>Orobanchaceae</taxon>
        <taxon>Buchnereae</taxon>
        <taxon>Striga</taxon>
    </lineage>
</organism>
<gene>
    <name evidence="1" type="ORF">STAS_30941</name>
</gene>
<proteinExistence type="predicted"/>
<dbReference type="Proteomes" id="UP000325081">
    <property type="component" value="Unassembled WGS sequence"/>
</dbReference>
<dbReference type="AlphaFoldDB" id="A0A5A7R6V9"/>
<dbReference type="EMBL" id="BKCP01010515">
    <property type="protein sequence ID" value="GER53425.1"/>
    <property type="molecule type" value="Genomic_DNA"/>
</dbReference>
<name>A0A5A7R6V9_STRAF</name>
<comment type="caution">
    <text evidence="1">The sequence shown here is derived from an EMBL/GenBank/DDBJ whole genome shotgun (WGS) entry which is preliminary data.</text>
</comment>
<evidence type="ECO:0000313" key="2">
    <source>
        <dbReference type="Proteomes" id="UP000325081"/>
    </source>
</evidence>
<protein>
    <submittedName>
        <fullName evidence="1">Altered inheritance of mitochondria protein 21</fullName>
    </submittedName>
</protein>
<sequence length="136" mass="14882">MTSESKDLHGVAYNLEPRALALDRSSLRKPLIIGTIVVDHVPLLNPSQSLSSINIKLLSLKLWAALDLEISVIGHKRSLCPVSLDPAALSSPLVCIPQTAVHSHRLAVGERYPTPFVVVENSNRTVVHQESEYFAI</sequence>
<keyword evidence="2" id="KW-1185">Reference proteome</keyword>